<accession>A0A6M4H4P1</accession>
<dbReference type="Proteomes" id="UP000503096">
    <property type="component" value="Chromosome"/>
</dbReference>
<name>A0A6M4H4P1_9PROT</name>
<feature type="chain" id="PRO_5026683343" description="DUF2141 domain-containing protein" evidence="1">
    <location>
        <begin position="22"/>
        <end position="139"/>
    </location>
</feature>
<reference evidence="2 3" key="1">
    <citation type="submission" date="2020-04" db="EMBL/GenBank/DDBJ databases">
        <title>Usitatibacter rugosus gen. nov., sp. nov. and Usitatibacter palustris sp. nov., novel members of Usitatibacteraceae fam. nov. within the order Nitrosomonadales isolated from soil.</title>
        <authorList>
            <person name="Huber K.J."/>
            <person name="Neumann-Schaal M."/>
            <person name="Geppert A."/>
            <person name="Luckner M."/>
            <person name="Wanner G."/>
            <person name="Overmann J."/>
        </authorList>
    </citation>
    <scope>NUCLEOTIDE SEQUENCE [LARGE SCALE GENOMIC DNA]</scope>
    <source>
        <strain evidence="2 3">Swamp67</strain>
    </source>
</reference>
<evidence type="ECO:0000313" key="2">
    <source>
        <dbReference type="EMBL" id="QJR14546.1"/>
    </source>
</evidence>
<dbReference type="InParanoid" id="A0A6M4H4P1"/>
<keyword evidence="1" id="KW-0732">Signal</keyword>
<evidence type="ECO:0000313" key="3">
    <source>
        <dbReference type="Proteomes" id="UP000503096"/>
    </source>
</evidence>
<feature type="signal peptide" evidence="1">
    <location>
        <begin position="1"/>
        <end position="21"/>
    </location>
</feature>
<proteinExistence type="predicted"/>
<dbReference type="RefSeq" id="WP_171161287.1">
    <property type="nucleotide sequence ID" value="NZ_CP053073.1"/>
</dbReference>
<protein>
    <recommendedName>
        <fullName evidence="4">DUF2141 domain-containing protein</fullName>
    </recommendedName>
</protein>
<keyword evidence="3" id="KW-1185">Reference proteome</keyword>
<organism evidence="2 3">
    <name type="scientific">Usitatibacter palustris</name>
    <dbReference type="NCBI Taxonomy" id="2732487"/>
    <lineage>
        <taxon>Bacteria</taxon>
        <taxon>Pseudomonadati</taxon>
        <taxon>Pseudomonadota</taxon>
        <taxon>Betaproteobacteria</taxon>
        <taxon>Nitrosomonadales</taxon>
        <taxon>Usitatibacteraceae</taxon>
        <taxon>Usitatibacter</taxon>
    </lineage>
</organism>
<dbReference type="EMBL" id="CP053073">
    <property type="protein sequence ID" value="QJR14546.1"/>
    <property type="molecule type" value="Genomic_DNA"/>
</dbReference>
<evidence type="ECO:0000256" key="1">
    <source>
        <dbReference type="SAM" id="SignalP"/>
    </source>
</evidence>
<evidence type="ECO:0008006" key="4">
    <source>
        <dbReference type="Google" id="ProtNLM"/>
    </source>
</evidence>
<dbReference type="Pfam" id="PF09912">
    <property type="entry name" value="DUF2141"/>
    <property type="match status" value="1"/>
</dbReference>
<dbReference type="InterPro" id="IPR018673">
    <property type="entry name" value="DUF2141"/>
</dbReference>
<dbReference type="AlphaFoldDB" id="A0A6M4H4P1"/>
<sequence length="139" mass="14580">MNRLQAALACSTLALSAAASAADIAIEVKGITEAKGNIMVAVYDKADQWLGKPLKYARVPAAMPSVTVSIEGLEAGVYAVSIYQDIDSNGKLDTNVMRIPIEPIGFSNDATGSFGPPKFEDARIQVPASGTRIVINLKG</sequence>
<gene>
    <name evidence="2" type="ORF">DSM104440_01347</name>
</gene>
<dbReference type="KEGG" id="upl:DSM104440_01347"/>